<evidence type="ECO:0000256" key="1">
    <source>
        <dbReference type="SAM" id="Phobius"/>
    </source>
</evidence>
<name>A0A2U9IC96_9CREN</name>
<dbReference type="GeneID" id="36830952"/>
<keyword evidence="3" id="KW-1185">Reference proteome</keyword>
<feature type="transmembrane region" description="Helical" evidence="1">
    <location>
        <begin position="79"/>
        <end position="99"/>
    </location>
</feature>
<keyword evidence="1" id="KW-0472">Membrane</keyword>
<dbReference type="Proteomes" id="UP000248044">
    <property type="component" value="Chromosome"/>
</dbReference>
<dbReference type="EMBL" id="CP029289">
    <property type="protein sequence ID" value="AWR93614.1"/>
    <property type="molecule type" value="Genomic_DNA"/>
</dbReference>
<accession>A0A2U9IC96</accession>
<sequence length="163" mass="19217">MQEELENPLSKSEKIFAIFLVILSIIISYLEGNIPLYLSICSLSVFVLLYRFYSIVKMLTQNKYEVNIIPKVRYEKTRFINLTIIVMLFLFVPFALLYLLPLRLWITATLGIISLWPISSLLASLIIYKIERKFNGRLFRYYIIEEKLGEVVIKEYGYKIIKS</sequence>
<protein>
    <submittedName>
        <fullName evidence="2">Uncharacterized protein</fullName>
    </submittedName>
</protein>
<feature type="transmembrane region" description="Helical" evidence="1">
    <location>
        <begin position="36"/>
        <end position="53"/>
    </location>
</feature>
<proteinExistence type="predicted"/>
<evidence type="ECO:0000313" key="3">
    <source>
        <dbReference type="Proteomes" id="UP000248044"/>
    </source>
</evidence>
<keyword evidence="1" id="KW-1133">Transmembrane helix</keyword>
<dbReference type="RefSeq" id="WP_110269498.1">
    <property type="nucleotide sequence ID" value="NZ_CP029289.2"/>
</dbReference>
<reference evidence="2 3" key="1">
    <citation type="submission" date="2018-05" db="EMBL/GenBank/DDBJ databases">
        <title>Complete Genome Sequences of Extremely Thermoacidophilic, Metal-Mobilizing Type-Strain Members of the Archaeal Family Sulfolobaceae: Acidianus brierleyi DSM-1651T, Acidianus sulfidivorans DSM-18786T, Metallosphaera hakonensis DSM-7519T, and Metallosphaera prunae DSM-10039T.</title>
        <authorList>
            <person name="Counts J.A."/>
            <person name="Kelly R.M."/>
        </authorList>
    </citation>
    <scope>NUCLEOTIDE SEQUENCE [LARGE SCALE GENOMIC DNA]</scope>
    <source>
        <strain evidence="2 3">DSM 1651</strain>
    </source>
</reference>
<evidence type="ECO:0000313" key="2">
    <source>
        <dbReference type="EMBL" id="AWR93614.1"/>
    </source>
</evidence>
<dbReference type="AlphaFoldDB" id="A0A2U9IC96"/>
<dbReference type="KEGG" id="abri:DFR85_02310"/>
<gene>
    <name evidence="2" type="ORF">DFR85_02310</name>
</gene>
<organism evidence="2 3">
    <name type="scientific">Acidianus brierleyi</name>
    <dbReference type="NCBI Taxonomy" id="41673"/>
    <lineage>
        <taxon>Archaea</taxon>
        <taxon>Thermoproteota</taxon>
        <taxon>Thermoprotei</taxon>
        <taxon>Sulfolobales</taxon>
        <taxon>Sulfolobaceae</taxon>
        <taxon>Acidianus</taxon>
    </lineage>
</organism>
<dbReference type="OrthoDB" id="386668at2157"/>
<feature type="transmembrane region" description="Helical" evidence="1">
    <location>
        <begin position="105"/>
        <end position="128"/>
    </location>
</feature>
<keyword evidence="1" id="KW-0812">Transmembrane</keyword>